<accession>A0A2X4V2V7</accession>
<dbReference type="AlphaFoldDB" id="A0A2X4V2V7"/>
<organism evidence="1 2">
    <name type="scientific">Rhodococcus coprophilus</name>
    <dbReference type="NCBI Taxonomy" id="38310"/>
    <lineage>
        <taxon>Bacteria</taxon>
        <taxon>Bacillati</taxon>
        <taxon>Actinomycetota</taxon>
        <taxon>Actinomycetes</taxon>
        <taxon>Mycobacteriales</taxon>
        <taxon>Nocardiaceae</taxon>
        <taxon>Rhodococcus</taxon>
    </lineage>
</organism>
<dbReference type="STRING" id="1219011.GCA_001895045_01196"/>
<gene>
    <name evidence="1" type="ORF">NCTC10994_04212</name>
</gene>
<name>A0A2X4V2V7_9NOCA</name>
<dbReference type="EMBL" id="LS483468">
    <property type="protein sequence ID" value="SQI39660.1"/>
    <property type="molecule type" value="Genomic_DNA"/>
</dbReference>
<protein>
    <submittedName>
        <fullName evidence="1">Uncharacterized protein</fullName>
    </submittedName>
</protein>
<dbReference type="KEGG" id="rcr:NCTC10994_04212"/>
<evidence type="ECO:0000313" key="1">
    <source>
        <dbReference type="EMBL" id="SQI39660.1"/>
    </source>
</evidence>
<reference evidence="1 2" key="1">
    <citation type="submission" date="2018-06" db="EMBL/GenBank/DDBJ databases">
        <authorList>
            <consortium name="Pathogen Informatics"/>
            <person name="Doyle S."/>
        </authorList>
    </citation>
    <scope>NUCLEOTIDE SEQUENCE [LARGE SCALE GENOMIC DNA]</scope>
    <source>
        <strain evidence="1 2">NCTC10994</strain>
    </source>
</reference>
<evidence type="ECO:0000313" key="2">
    <source>
        <dbReference type="Proteomes" id="UP000249091"/>
    </source>
</evidence>
<dbReference type="RefSeq" id="WP_072699218.1">
    <property type="nucleotide sequence ID" value="NZ_JAFBBL010000001.1"/>
</dbReference>
<dbReference type="Proteomes" id="UP000249091">
    <property type="component" value="Chromosome 1"/>
</dbReference>
<keyword evidence="2" id="KW-1185">Reference proteome</keyword>
<sequence>MSALLEVVDNGTVIGFDIDDIMKYHGPGFPGGVAHAVKVLERALPVLSPDAPAERRDISAVTAHRGPGVRDTFEAVTRGVTEGRFTVDSALERPERGETLERYVFELTYRGKTVRLEIREGFVTDEFIALGRKADRTEDEDERLTALKQEMADRLLAAPATEVYDIVG</sequence>
<proteinExistence type="predicted"/>